<dbReference type="Pfam" id="PF00017">
    <property type="entry name" value="SH2"/>
    <property type="match status" value="1"/>
</dbReference>
<dbReference type="AlphaFoldDB" id="A0A6J2UV26"/>
<dbReference type="InParanoid" id="A0A6J2UV26"/>
<gene>
    <name evidence="6" type="primary">LOC115807202</name>
</gene>
<sequence>MKKRQDVEQENKSEEKDFHGPVPMPRTKKPQPRPRSMLTGVAKTGVAKTGPGLAPVPRPRSKQFEATPFDNEPIDLSVLVGQPSSDEERVKEKHQKRSNTLRWFKDTQARKVVENGTFPCWFHGMITRRQAEDLIKDKPLGCFLIRVGQSREGYTLTYRGANRSRHYMIEMQSNGKYVILGEDRAHSSLPDLVQYHTRVGIKPFMELLTVPCGQTCEHEPDYEELRGMMLGNSSLEPGQDVKEEPRSGADHVHLEFQRLFQPPGQSQQSSPDSHKPPVMKRIYDRRRRMEERVEHEEPGHKSKAVPRLYPSIRLAMREIQQIQQQFSEGQEQAPPLPQRPWTNRK</sequence>
<feature type="compositionally biased region" description="Basic and acidic residues" evidence="3">
    <location>
        <begin position="289"/>
        <end position="300"/>
    </location>
</feature>
<feature type="compositionally biased region" description="Low complexity" evidence="3">
    <location>
        <begin position="323"/>
        <end position="332"/>
    </location>
</feature>
<accession>A0A6J2UV26</accession>
<evidence type="ECO:0000256" key="2">
    <source>
        <dbReference type="PROSITE-ProRule" id="PRU00191"/>
    </source>
</evidence>
<protein>
    <submittedName>
        <fullName evidence="6">SH2 domain-containing protein 2A-like</fullName>
    </submittedName>
</protein>
<dbReference type="InterPro" id="IPR000980">
    <property type="entry name" value="SH2"/>
</dbReference>
<name>A0A6J2UV26_CHACN</name>
<evidence type="ECO:0000256" key="1">
    <source>
        <dbReference type="ARBA" id="ARBA00022999"/>
    </source>
</evidence>
<proteinExistence type="predicted"/>
<dbReference type="RefSeq" id="XP_030623934.1">
    <property type="nucleotide sequence ID" value="XM_030768074.1"/>
</dbReference>
<keyword evidence="1 2" id="KW-0727">SH2 domain</keyword>
<evidence type="ECO:0000256" key="3">
    <source>
        <dbReference type="SAM" id="MobiDB-lite"/>
    </source>
</evidence>
<dbReference type="Gene3D" id="3.30.505.10">
    <property type="entry name" value="SH2 domain"/>
    <property type="match status" value="1"/>
</dbReference>
<evidence type="ECO:0000259" key="4">
    <source>
        <dbReference type="PROSITE" id="PS50001"/>
    </source>
</evidence>
<dbReference type="SMART" id="SM00252">
    <property type="entry name" value="SH2"/>
    <property type="match status" value="1"/>
</dbReference>
<dbReference type="SUPFAM" id="SSF55550">
    <property type="entry name" value="SH2 domain"/>
    <property type="match status" value="1"/>
</dbReference>
<dbReference type="GO" id="GO:0005737">
    <property type="term" value="C:cytoplasm"/>
    <property type="evidence" value="ECO:0007669"/>
    <property type="project" value="TreeGrafter"/>
</dbReference>
<dbReference type="PRINTS" id="PR00401">
    <property type="entry name" value="SH2DOMAIN"/>
</dbReference>
<evidence type="ECO:0000313" key="6">
    <source>
        <dbReference type="RefSeq" id="XP_030623934.1"/>
    </source>
</evidence>
<feature type="region of interest" description="Disordered" evidence="3">
    <location>
        <begin position="323"/>
        <end position="345"/>
    </location>
</feature>
<keyword evidence="5" id="KW-1185">Reference proteome</keyword>
<dbReference type="OrthoDB" id="6108017at2759"/>
<dbReference type="PANTHER" id="PTHR14388">
    <property type="entry name" value="T CELL-SPECIFIC ADAPTER PROTEIN TSAD"/>
    <property type="match status" value="1"/>
</dbReference>
<evidence type="ECO:0000313" key="5">
    <source>
        <dbReference type="Proteomes" id="UP000504632"/>
    </source>
</evidence>
<reference evidence="6" key="1">
    <citation type="submission" date="2025-08" db="UniProtKB">
        <authorList>
            <consortium name="RefSeq"/>
        </authorList>
    </citation>
    <scope>IDENTIFICATION</scope>
</reference>
<dbReference type="Proteomes" id="UP000504632">
    <property type="component" value="Chromosome 3"/>
</dbReference>
<dbReference type="PANTHER" id="PTHR14388:SF22">
    <property type="entry name" value="SH2 DOMAIN-CONTAINING PROTEIN"/>
    <property type="match status" value="1"/>
</dbReference>
<feature type="region of interest" description="Disordered" evidence="3">
    <location>
        <begin position="1"/>
        <end position="67"/>
    </location>
</feature>
<feature type="domain" description="SH2" evidence="4">
    <location>
        <begin position="121"/>
        <end position="212"/>
    </location>
</feature>
<dbReference type="InterPro" id="IPR036860">
    <property type="entry name" value="SH2_dom_sf"/>
</dbReference>
<dbReference type="PROSITE" id="PS50001">
    <property type="entry name" value="SH2"/>
    <property type="match status" value="1"/>
</dbReference>
<feature type="compositionally biased region" description="Basic and acidic residues" evidence="3">
    <location>
        <begin position="1"/>
        <end position="19"/>
    </location>
</feature>
<dbReference type="GeneID" id="115807202"/>
<organism evidence="5 6">
    <name type="scientific">Chanos chanos</name>
    <name type="common">Milkfish</name>
    <name type="synonym">Mugil chanos</name>
    <dbReference type="NCBI Taxonomy" id="29144"/>
    <lineage>
        <taxon>Eukaryota</taxon>
        <taxon>Metazoa</taxon>
        <taxon>Chordata</taxon>
        <taxon>Craniata</taxon>
        <taxon>Vertebrata</taxon>
        <taxon>Euteleostomi</taxon>
        <taxon>Actinopterygii</taxon>
        <taxon>Neopterygii</taxon>
        <taxon>Teleostei</taxon>
        <taxon>Ostariophysi</taxon>
        <taxon>Gonorynchiformes</taxon>
        <taxon>Chanidae</taxon>
        <taxon>Chanos</taxon>
    </lineage>
</organism>
<feature type="region of interest" description="Disordered" evidence="3">
    <location>
        <begin position="289"/>
        <end position="309"/>
    </location>
</feature>